<dbReference type="Proteomes" id="UP000054549">
    <property type="component" value="Unassembled WGS sequence"/>
</dbReference>
<reference evidence="2 3" key="1">
    <citation type="submission" date="2014-04" db="EMBL/GenBank/DDBJ databases">
        <title>Evolutionary Origins and Diversification of the Mycorrhizal Mutualists.</title>
        <authorList>
            <consortium name="DOE Joint Genome Institute"/>
            <consortium name="Mycorrhizal Genomics Consortium"/>
            <person name="Kohler A."/>
            <person name="Kuo A."/>
            <person name="Nagy L.G."/>
            <person name="Floudas D."/>
            <person name="Copeland A."/>
            <person name="Barry K.W."/>
            <person name="Cichocki N."/>
            <person name="Veneault-Fourrey C."/>
            <person name="LaButti K."/>
            <person name="Lindquist E.A."/>
            <person name="Lipzen A."/>
            <person name="Lundell T."/>
            <person name="Morin E."/>
            <person name="Murat C."/>
            <person name="Riley R."/>
            <person name="Ohm R."/>
            <person name="Sun H."/>
            <person name="Tunlid A."/>
            <person name="Henrissat B."/>
            <person name="Grigoriev I.V."/>
            <person name="Hibbett D.S."/>
            <person name="Martin F."/>
        </authorList>
    </citation>
    <scope>NUCLEOTIDE SEQUENCE [LARGE SCALE GENOMIC DNA]</scope>
    <source>
        <strain evidence="2 3">Koide BX008</strain>
    </source>
</reference>
<protein>
    <submittedName>
        <fullName evidence="2">Uncharacterized protein</fullName>
    </submittedName>
</protein>
<sequence>MNSSEDKQVATAQKRRRRIYTDDSDLFLSALHSGWLTWGGAVQAKAQGKDMKLDLRVIRCCGAPGGARLAEGVTGKEEVVGRFLGGCGEKCFNDAGKAQTPKKQRAKKKKGKERENEDENKDGDRQPDTAEAEDSAEDDASDSDDDGRGLTSAAWGSGHDGSAIEVLGVEFLEVCHSVRCRVVYDLFHF</sequence>
<feature type="compositionally biased region" description="Basic residues" evidence="1">
    <location>
        <begin position="100"/>
        <end position="111"/>
    </location>
</feature>
<dbReference type="AlphaFoldDB" id="A0A0C2TPL7"/>
<accession>A0A0C2TPL7</accession>
<dbReference type="OrthoDB" id="3596986at2759"/>
<dbReference type="HOGENOM" id="CLU_1622901_0_0_1"/>
<dbReference type="STRING" id="946122.A0A0C2TPL7"/>
<proteinExistence type="predicted"/>
<feature type="region of interest" description="Disordered" evidence="1">
    <location>
        <begin position="91"/>
        <end position="157"/>
    </location>
</feature>
<evidence type="ECO:0000313" key="2">
    <source>
        <dbReference type="EMBL" id="KIL69154.1"/>
    </source>
</evidence>
<gene>
    <name evidence="2" type="ORF">M378DRAFT_70309</name>
</gene>
<organism evidence="2 3">
    <name type="scientific">Amanita muscaria (strain Koide BX008)</name>
    <dbReference type="NCBI Taxonomy" id="946122"/>
    <lineage>
        <taxon>Eukaryota</taxon>
        <taxon>Fungi</taxon>
        <taxon>Dikarya</taxon>
        <taxon>Basidiomycota</taxon>
        <taxon>Agaricomycotina</taxon>
        <taxon>Agaricomycetes</taxon>
        <taxon>Agaricomycetidae</taxon>
        <taxon>Agaricales</taxon>
        <taxon>Pluteineae</taxon>
        <taxon>Amanitaceae</taxon>
        <taxon>Amanita</taxon>
    </lineage>
</organism>
<evidence type="ECO:0000313" key="3">
    <source>
        <dbReference type="Proteomes" id="UP000054549"/>
    </source>
</evidence>
<dbReference type="InParanoid" id="A0A0C2TPL7"/>
<dbReference type="EMBL" id="KN818226">
    <property type="protein sequence ID" value="KIL69154.1"/>
    <property type="molecule type" value="Genomic_DNA"/>
</dbReference>
<keyword evidence="3" id="KW-1185">Reference proteome</keyword>
<name>A0A0C2TPL7_AMAMK</name>
<feature type="compositionally biased region" description="Acidic residues" evidence="1">
    <location>
        <begin position="130"/>
        <end position="145"/>
    </location>
</feature>
<evidence type="ECO:0000256" key="1">
    <source>
        <dbReference type="SAM" id="MobiDB-lite"/>
    </source>
</evidence>